<feature type="binding site" evidence="10">
    <location>
        <position position="31"/>
    </location>
    <ligand>
        <name>ATP</name>
        <dbReference type="ChEBI" id="CHEBI:30616"/>
    </ligand>
</feature>
<evidence type="ECO:0000256" key="5">
    <source>
        <dbReference type="ARBA" id="ARBA00022679"/>
    </source>
</evidence>
<dbReference type="GO" id="GO:0005737">
    <property type="term" value="C:cytoplasm"/>
    <property type="evidence" value="ECO:0007669"/>
    <property type="project" value="UniProtKB-SubCell"/>
</dbReference>
<dbReference type="HAMAP" id="MF_00039">
    <property type="entry name" value="Adenylate_kinase_AK6"/>
    <property type="match status" value="1"/>
</dbReference>
<dbReference type="InterPro" id="IPR027417">
    <property type="entry name" value="P-loop_NTPase"/>
</dbReference>
<dbReference type="PANTHER" id="PTHR12595">
    <property type="entry name" value="POS9-ACTIVATING FACTOR FAP7-RELATED"/>
    <property type="match status" value="1"/>
</dbReference>
<feature type="region of interest" description="NMPbind" evidence="10">
    <location>
        <begin position="48"/>
        <end position="71"/>
    </location>
</feature>
<feature type="region of interest" description="LID" evidence="10">
    <location>
        <begin position="123"/>
        <end position="133"/>
    </location>
</feature>
<dbReference type="GO" id="GO:0005634">
    <property type="term" value="C:nucleus"/>
    <property type="evidence" value="ECO:0007669"/>
    <property type="project" value="UniProtKB-SubCell"/>
</dbReference>
<dbReference type="AlphaFoldDB" id="A0A8H7PXT1"/>
<name>A0A8H7PXT1_MORIS</name>
<evidence type="ECO:0000256" key="7">
    <source>
        <dbReference type="ARBA" id="ARBA00022777"/>
    </source>
</evidence>
<gene>
    <name evidence="11" type="ORF">INT43_007179</name>
</gene>
<accession>A0A8H7PXT1</accession>
<evidence type="ECO:0000313" key="11">
    <source>
        <dbReference type="EMBL" id="KAG2182252.1"/>
    </source>
</evidence>
<keyword evidence="8 10" id="KW-0067">ATP-binding</keyword>
<dbReference type="GO" id="GO:0016887">
    <property type="term" value="F:ATP hydrolysis activity"/>
    <property type="evidence" value="ECO:0007669"/>
    <property type="project" value="UniProtKB-UniRule"/>
</dbReference>
<dbReference type="SUPFAM" id="SSF52540">
    <property type="entry name" value="P-loop containing nucleoside triphosphate hydrolases"/>
    <property type="match status" value="1"/>
</dbReference>
<keyword evidence="4 10" id="KW-0698">rRNA processing</keyword>
<feature type="binding site" evidence="10">
    <location>
        <position position="124"/>
    </location>
    <ligand>
        <name>ATP</name>
        <dbReference type="ChEBI" id="CHEBI:30616"/>
    </ligand>
</feature>
<keyword evidence="12" id="KW-1185">Reference proteome</keyword>
<evidence type="ECO:0000256" key="1">
    <source>
        <dbReference type="ARBA" id="ARBA00000582"/>
    </source>
</evidence>
<comment type="catalytic activity">
    <reaction evidence="1 10">
        <text>AMP + ATP = 2 ADP</text>
        <dbReference type="Rhea" id="RHEA:12973"/>
        <dbReference type="ChEBI" id="CHEBI:30616"/>
        <dbReference type="ChEBI" id="CHEBI:456215"/>
        <dbReference type="ChEBI" id="CHEBI:456216"/>
        <dbReference type="EC" id="2.7.4.3"/>
    </reaction>
</comment>
<comment type="catalytic activity">
    <reaction evidence="10">
        <text>ATP + H2O = ADP + phosphate + H(+)</text>
        <dbReference type="Rhea" id="RHEA:13065"/>
        <dbReference type="ChEBI" id="CHEBI:15377"/>
        <dbReference type="ChEBI" id="CHEBI:15378"/>
        <dbReference type="ChEBI" id="CHEBI:30616"/>
        <dbReference type="ChEBI" id="CHEBI:43474"/>
        <dbReference type="ChEBI" id="CHEBI:456216"/>
    </reaction>
</comment>
<feature type="binding site" evidence="10">
    <location>
        <position position="28"/>
    </location>
    <ligand>
        <name>ATP</name>
        <dbReference type="ChEBI" id="CHEBI:30616"/>
    </ligand>
</feature>
<dbReference type="Gene3D" id="3.40.50.300">
    <property type="entry name" value="P-loop containing nucleotide triphosphate hydrolases"/>
    <property type="match status" value="1"/>
</dbReference>
<protein>
    <recommendedName>
        <fullName evidence="10">Adenylate kinase isoenzyme 6 homolog</fullName>
        <shortName evidence="10">AK6</shortName>
        <ecNumber evidence="10">2.7.4.3</ecNumber>
    </recommendedName>
    <alternativeName>
        <fullName evidence="10">Dual activity adenylate kinase/ATPase</fullName>
        <shortName evidence="10">AK/ATPase</shortName>
    </alternativeName>
</protein>
<dbReference type="Pfam" id="PF13238">
    <property type="entry name" value="AAA_18"/>
    <property type="match status" value="1"/>
</dbReference>
<comment type="subcellular location">
    <subcellularLocation>
        <location evidence="10">Cytoplasm</location>
    </subcellularLocation>
    <subcellularLocation>
        <location evidence="10">Nucleus</location>
    </subcellularLocation>
</comment>
<feature type="binding site" evidence="10">
    <location>
        <position position="33"/>
    </location>
    <ligand>
        <name>ATP</name>
        <dbReference type="ChEBI" id="CHEBI:30616"/>
    </ligand>
</feature>
<comment type="subunit">
    <text evidence="10">Interacts with small ribosomal subunit protein uS11. Not a structural component of 43S pre-ribosomes, but transiently interacts with them by binding to uS11.</text>
</comment>
<evidence type="ECO:0000256" key="10">
    <source>
        <dbReference type="HAMAP-Rule" id="MF_03173"/>
    </source>
</evidence>
<comment type="caution">
    <text evidence="11">The sequence shown here is derived from an EMBL/GenBank/DDBJ whole genome shotgun (WGS) entry which is preliminary data.</text>
</comment>
<keyword evidence="3 10" id="KW-0690">Ribosome biogenesis</keyword>
<evidence type="ECO:0000256" key="4">
    <source>
        <dbReference type="ARBA" id="ARBA00022552"/>
    </source>
</evidence>
<reference evidence="11" key="1">
    <citation type="submission" date="2020-12" db="EMBL/GenBank/DDBJ databases">
        <title>Metabolic potential, ecology and presence of endohyphal bacteria is reflected in genomic diversity of Mucoromycotina.</title>
        <authorList>
            <person name="Muszewska A."/>
            <person name="Okrasinska A."/>
            <person name="Steczkiewicz K."/>
            <person name="Drgas O."/>
            <person name="Orlowska M."/>
            <person name="Perlinska-Lenart U."/>
            <person name="Aleksandrzak-Piekarczyk T."/>
            <person name="Szatraj K."/>
            <person name="Zielenkiewicz U."/>
            <person name="Pilsyk S."/>
            <person name="Malc E."/>
            <person name="Mieczkowski P."/>
            <person name="Kruszewska J.S."/>
            <person name="Biernat P."/>
            <person name="Pawlowska J."/>
        </authorList>
    </citation>
    <scope>NUCLEOTIDE SEQUENCE</scope>
    <source>
        <strain evidence="11">WA0000067209</strain>
    </source>
</reference>
<keyword evidence="6 10" id="KW-0547">Nucleotide-binding</keyword>
<dbReference type="GO" id="GO:0004017">
    <property type="term" value="F:AMP kinase activity"/>
    <property type="evidence" value="ECO:0007669"/>
    <property type="project" value="UniProtKB-UniRule"/>
</dbReference>
<feature type="binding site" evidence="10">
    <location>
        <position position="32"/>
    </location>
    <ligand>
        <name>ATP</name>
        <dbReference type="ChEBI" id="CHEBI:30616"/>
    </ligand>
</feature>
<dbReference type="EMBL" id="JAEPQZ010000004">
    <property type="protein sequence ID" value="KAG2182252.1"/>
    <property type="molecule type" value="Genomic_DNA"/>
</dbReference>
<keyword evidence="9 10" id="KW-0539">Nucleus</keyword>
<keyword evidence="7 10" id="KW-0418">Kinase</keyword>
<keyword evidence="5 10" id="KW-0808">Transferase</keyword>
<feature type="binding site" evidence="10">
    <location>
        <position position="30"/>
    </location>
    <ligand>
        <name>ATP</name>
        <dbReference type="ChEBI" id="CHEBI:30616"/>
    </ligand>
</feature>
<comment type="function">
    <text evidence="10">Broad-specificity nucleoside monophosphate (NMP) kinase that catalyzes the reversible transfer of the terminal phosphate group between nucleoside triphosphates and monophosphates. Has also ATPase activity. Involved in the late cytoplasmic maturation steps of the 40S ribosomal particles, specifically 18S rRNA maturation. While NMP activity is not required for ribosome maturation, ATPase activity is. Associates transiently with small ribosomal subunit protein uS11. ATP hydrolysis breaks the interaction with uS11. May temporarily remove uS11 from the ribosome to enable a conformational change of the ribosomal RNA that is needed for the final maturation step of the small ribosomal subunit. Its NMP activity may have a role in nuclear energy homeostasis.</text>
</comment>
<dbReference type="InterPro" id="IPR020618">
    <property type="entry name" value="Adenyl_kinase_AK6"/>
</dbReference>
<evidence type="ECO:0000256" key="9">
    <source>
        <dbReference type="ARBA" id="ARBA00023242"/>
    </source>
</evidence>
<dbReference type="GO" id="GO:0042274">
    <property type="term" value="P:ribosomal small subunit biogenesis"/>
    <property type="evidence" value="ECO:0007669"/>
    <property type="project" value="UniProtKB-UniRule"/>
</dbReference>
<dbReference type="PANTHER" id="PTHR12595:SF0">
    <property type="entry name" value="ADENYLATE KINASE ISOENZYME 6"/>
    <property type="match status" value="1"/>
</dbReference>
<dbReference type="OrthoDB" id="10251185at2759"/>
<sequence>MSDSSDSESAVPQVDRKVPNILVTGTPGTGKTTTSELIAQATGLSHVNVGDLVKEKQLHEGYLEEFDTHVLDEDKLIDELEDIMSEGGKIVDFHSCGIFPERWFDLVLVLRADTNVLYPRMENRNYNQRKITENIECEIMQVVLEEARECYAEEIVIELPSNDIDEMESNVERVRQWVDAYKANHA</sequence>
<dbReference type="GO" id="GO:0006364">
    <property type="term" value="P:rRNA processing"/>
    <property type="evidence" value="ECO:0007669"/>
    <property type="project" value="UniProtKB-KW"/>
</dbReference>
<proteinExistence type="inferred from homology"/>
<dbReference type="EC" id="2.7.4.3" evidence="10"/>
<dbReference type="FunFam" id="3.40.50.300:FF:000372">
    <property type="entry name" value="Adenylate kinase isoenzyme 6 homolog"/>
    <property type="match status" value="1"/>
</dbReference>
<evidence type="ECO:0000256" key="2">
    <source>
        <dbReference type="ARBA" id="ARBA00022490"/>
    </source>
</evidence>
<evidence type="ECO:0000256" key="6">
    <source>
        <dbReference type="ARBA" id="ARBA00022741"/>
    </source>
</evidence>
<dbReference type="Proteomes" id="UP000654370">
    <property type="component" value="Unassembled WGS sequence"/>
</dbReference>
<evidence type="ECO:0000256" key="3">
    <source>
        <dbReference type="ARBA" id="ARBA00022517"/>
    </source>
</evidence>
<comment type="caution">
    <text evidence="10">Lacks conserved residue(s) required for the propagation of feature annotation.</text>
</comment>
<comment type="similarity">
    <text evidence="10">Belongs to the adenylate kinase family. AK6 subfamily.</text>
</comment>
<dbReference type="GO" id="GO:0005524">
    <property type="term" value="F:ATP binding"/>
    <property type="evidence" value="ECO:0007669"/>
    <property type="project" value="UniProtKB-KW"/>
</dbReference>
<keyword evidence="2 10" id="KW-0963">Cytoplasm</keyword>
<organism evidence="11 12">
    <name type="scientific">Mortierella isabellina</name>
    <name type="common">Filamentous fungus</name>
    <name type="synonym">Umbelopsis isabellina</name>
    <dbReference type="NCBI Taxonomy" id="91625"/>
    <lineage>
        <taxon>Eukaryota</taxon>
        <taxon>Fungi</taxon>
        <taxon>Fungi incertae sedis</taxon>
        <taxon>Mucoromycota</taxon>
        <taxon>Mucoromycotina</taxon>
        <taxon>Umbelopsidomycetes</taxon>
        <taxon>Umbelopsidales</taxon>
        <taxon>Umbelopsidaceae</taxon>
        <taxon>Umbelopsis</taxon>
    </lineage>
</organism>
<evidence type="ECO:0000313" key="12">
    <source>
        <dbReference type="Proteomes" id="UP000654370"/>
    </source>
</evidence>
<evidence type="ECO:0000256" key="8">
    <source>
        <dbReference type="ARBA" id="ARBA00022840"/>
    </source>
</evidence>